<protein>
    <submittedName>
        <fullName evidence="6">Ankyrin repeat domain-containing protein 26 isoform X1</fullName>
    </submittedName>
</protein>
<dbReference type="PANTHER" id="PTHR24147:SF53">
    <property type="entry name" value="ANKYRIN REPEAT DOMAIN 26"/>
    <property type="match status" value="1"/>
</dbReference>
<keyword evidence="5" id="KW-1185">Reference proteome</keyword>
<dbReference type="OrthoDB" id="366390at2759"/>
<dbReference type="PANTHER" id="PTHR24147">
    <property type="entry name" value="ANKYRIN REPEAT DOMAIN 36-RELATED"/>
    <property type="match status" value="1"/>
</dbReference>
<organism evidence="5 6">
    <name type="scientific">Lingula anatina</name>
    <name type="common">Brachiopod</name>
    <name type="synonym">Lingula unguis</name>
    <dbReference type="NCBI Taxonomy" id="7574"/>
    <lineage>
        <taxon>Eukaryota</taxon>
        <taxon>Metazoa</taxon>
        <taxon>Spiralia</taxon>
        <taxon>Lophotrochozoa</taxon>
        <taxon>Brachiopoda</taxon>
        <taxon>Linguliformea</taxon>
        <taxon>Lingulata</taxon>
        <taxon>Lingulida</taxon>
        <taxon>Linguloidea</taxon>
        <taxon>Lingulidae</taxon>
        <taxon>Lingula</taxon>
    </lineage>
</organism>
<evidence type="ECO:0000313" key="5">
    <source>
        <dbReference type="Proteomes" id="UP000085678"/>
    </source>
</evidence>
<feature type="coiled-coil region" evidence="2">
    <location>
        <begin position="1124"/>
        <end position="1170"/>
    </location>
</feature>
<feature type="compositionally biased region" description="Basic and acidic residues" evidence="3">
    <location>
        <begin position="389"/>
        <end position="399"/>
    </location>
</feature>
<feature type="region of interest" description="Disordered" evidence="3">
    <location>
        <begin position="360"/>
        <end position="399"/>
    </location>
</feature>
<dbReference type="RefSeq" id="XP_023931709.1">
    <property type="nucleotide sequence ID" value="XM_024075941.1"/>
</dbReference>
<dbReference type="FunCoup" id="A0A2R2MND6">
    <property type="interactions" value="126"/>
</dbReference>
<feature type="coiled-coil region" evidence="2">
    <location>
        <begin position="694"/>
        <end position="805"/>
    </location>
</feature>
<dbReference type="Gene3D" id="1.10.287.1490">
    <property type="match status" value="1"/>
</dbReference>
<feature type="compositionally biased region" description="Basic and acidic residues" evidence="3">
    <location>
        <begin position="97"/>
        <end position="119"/>
    </location>
</feature>
<evidence type="ECO:0000259" key="4">
    <source>
        <dbReference type="Pfam" id="PF14915"/>
    </source>
</evidence>
<keyword evidence="1 2" id="KW-0175">Coiled coil</keyword>
<evidence type="ECO:0000256" key="2">
    <source>
        <dbReference type="SAM" id="Coils"/>
    </source>
</evidence>
<reference evidence="6" key="1">
    <citation type="submission" date="2025-08" db="UniProtKB">
        <authorList>
            <consortium name="RefSeq"/>
        </authorList>
    </citation>
    <scope>IDENTIFICATION</scope>
    <source>
        <tissue evidence="6">Gonads</tissue>
    </source>
</reference>
<feature type="compositionally biased region" description="Polar residues" evidence="3">
    <location>
        <begin position="124"/>
        <end position="133"/>
    </location>
</feature>
<dbReference type="InterPro" id="IPR039497">
    <property type="entry name" value="CC144C-like_CC_dom"/>
</dbReference>
<evidence type="ECO:0000313" key="6">
    <source>
        <dbReference type="RefSeq" id="XP_023931709.1"/>
    </source>
</evidence>
<dbReference type="InParanoid" id="A0A2R2MND6"/>
<dbReference type="KEGG" id="lak:106162359"/>
<name>A0A2R2MND6_LINAN</name>
<evidence type="ECO:0000256" key="3">
    <source>
        <dbReference type="SAM" id="MobiDB-lite"/>
    </source>
</evidence>
<dbReference type="InterPro" id="IPR050657">
    <property type="entry name" value="Ankyrin_repeat_domain"/>
</dbReference>
<feature type="region of interest" description="Disordered" evidence="3">
    <location>
        <begin position="1"/>
        <end position="200"/>
    </location>
</feature>
<sequence>MEAELSRRKEEERKQWEKQERERAERLKKEQERLEAERLQREEEERLEEERQEREQQELLERVRRELEDREEQERLEREQQLRAETPKLSSDITDSDQDRSQRLKERREKAERELEEARRKQHSVTGVTSRGATISDDDNSSLDDSELLASPRGNGKVNGFVSATRPVGVNSTKPFSMNEDEDDGLSYSSTDNSEVMNGTYSMSPYLKESLLNTSNLNDSNLTRLQEQLREQSRRLDKEHGIRMRLENKKKAWEKEKAELNKRISELSQAKSSLEQIKLELEARLRTNEYGLNEEVEKRKNAEVLFNKIKEQLARKDSQYTKEIEAKQKVELSMRNLQMENRIASSNIKQLEEERDELQRQLKQEKNARAMAEQLSEEQSRLQQAMQEETSKSTTQKEQELAEVVSKFETADEGRRQALENIEKLKTELYRVTLELDMLKKKYRDEQTLLTTENEELQQKVDEAKNEVKLNEEALTHASMQYNVQIGHCKAEMSLLSSNLEKEKSSREKLETELESMKSLLTAANLELEKTRLARNELEKSYQKDKEDWDKTIEKKEAEVQSFKESNQSLSQRYGAAEAKYTAIESELRAANTSLLERSNQIASLQRDLDQKKTAYEHLDQQIRKEKELNAKVQAKLEAAQERVTGLQHEMQTLRQQFDDARSKDSIKERAALDTQDKFSFMLSSLRNDHDKSRGALEEKNSSLNETVSRLREEVRASDSRRILLEQEMRHLQQEMTETSKKLTTTEANLEVTVKIKEHAEAEKTRLGLEIEKLRHRLESSQEKEAESKAKISELTDRLEQVEQSSMLTTQQLANTSANAEAVNRTKLISHTGHRYQDDLEDAVHRLELEKARLEASLTTETQKVETLQREMEDSNRVRHSMEALLSNLKTTNAQLEEKVTQEAASRSILAREAEDSRDMWESEVKSRSKLGLRLAQLERAKQEAQAVVDEEKRKARKAVEMKKVAETKLDSESERRLNLEKEVANLKTHLKTAKKRLKDLEGSESRISSLHSEFDRERLAMEGTMQTLRRQLDELQSQLNEEIEQKDRYEAKTRQLQQELNALKTLEKSFAKLERTKHKMETDFNSYKNHVNQHYVDRGELQRAQQDNEMKLRQELNTKLEEVNSYLEDQARARERLDTMRNNNESQIRNEYEKTKKELMDELSKLRAGYHQTMAQKETKDLELQKYKELYENEVRLRERVATRLQKATDTAANTKAQLSLERQKTLLLGASPPLARKDNQWVSPLGGVKTTPVHGVNDSLSYKIKNQLDKSIAKHLESAGASSSPVLPPDDSMINSSFGKSTSDYMATLRRNYFV</sequence>
<feature type="domain" description="CCDC144C-like coiled-coil" evidence="4">
    <location>
        <begin position="292"/>
        <end position="776"/>
    </location>
</feature>
<proteinExistence type="predicted"/>
<gene>
    <name evidence="6" type="primary">LOC106162359</name>
</gene>
<feature type="coiled-coil region" evidence="2">
    <location>
        <begin position="602"/>
        <end position="664"/>
    </location>
</feature>
<feature type="compositionally biased region" description="Basic and acidic residues" evidence="3">
    <location>
        <begin position="1"/>
        <end position="86"/>
    </location>
</feature>
<feature type="coiled-coil region" evidence="2">
    <location>
        <begin position="837"/>
        <end position="1084"/>
    </location>
</feature>
<feature type="compositionally biased region" description="Polar residues" evidence="3">
    <location>
        <begin position="187"/>
        <end position="200"/>
    </location>
</feature>
<accession>A0A2R2MND6</accession>
<evidence type="ECO:0000256" key="1">
    <source>
        <dbReference type="ARBA" id="ARBA00023054"/>
    </source>
</evidence>
<dbReference type="STRING" id="7574.A0A2R2MND6"/>
<dbReference type="Proteomes" id="UP000085678">
    <property type="component" value="Unplaced"/>
</dbReference>
<feature type="compositionally biased region" description="Acidic residues" evidence="3">
    <location>
        <begin position="136"/>
        <end position="147"/>
    </location>
</feature>
<dbReference type="GeneID" id="106162359"/>
<dbReference type="Pfam" id="PF14915">
    <property type="entry name" value="CCDC144C"/>
    <property type="match status" value="1"/>
</dbReference>